<dbReference type="EMBL" id="KI395851">
    <property type="protein sequence ID" value="ERM97783.1"/>
    <property type="molecule type" value="Genomic_DNA"/>
</dbReference>
<protein>
    <submittedName>
        <fullName evidence="2">Uncharacterized protein</fullName>
    </submittedName>
</protein>
<sequence>MGDRAVVGRDGVIEGSRGLERGESRVETGARQEKGGSWLGRVWVVHGCGGEGSVVHGLSGMRKWLGRVEGEAHGSETWRTTMGGGHATGKGGREGALGEGGREDARGEGGRATL</sequence>
<dbReference type="AlphaFoldDB" id="W1NQN9"/>
<proteinExistence type="predicted"/>
<feature type="compositionally biased region" description="Gly residues" evidence="1">
    <location>
        <begin position="82"/>
        <end position="99"/>
    </location>
</feature>
<keyword evidence="3" id="KW-1185">Reference proteome</keyword>
<reference evidence="3" key="1">
    <citation type="journal article" date="2013" name="Science">
        <title>The Amborella genome and the evolution of flowering plants.</title>
        <authorList>
            <consortium name="Amborella Genome Project"/>
        </authorList>
    </citation>
    <scope>NUCLEOTIDE SEQUENCE [LARGE SCALE GENOMIC DNA]</scope>
</reference>
<evidence type="ECO:0000256" key="1">
    <source>
        <dbReference type="SAM" id="MobiDB-lite"/>
    </source>
</evidence>
<name>W1NQN9_AMBTC</name>
<accession>W1NQN9</accession>
<dbReference type="Proteomes" id="UP000017836">
    <property type="component" value="Unassembled WGS sequence"/>
</dbReference>
<dbReference type="Gramene" id="ERM97783">
    <property type="protein sequence ID" value="ERM97783"/>
    <property type="gene ID" value="AMTR_s00116p00105170"/>
</dbReference>
<feature type="compositionally biased region" description="Basic and acidic residues" evidence="1">
    <location>
        <begin position="100"/>
        <end position="114"/>
    </location>
</feature>
<feature type="region of interest" description="Disordered" evidence="1">
    <location>
        <begin position="72"/>
        <end position="114"/>
    </location>
</feature>
<evidence type="ECO:0000313" key="3">
    <source>
        <dbReference type="Proteomes" id="UP000017836"/>
    </source>
</evidence>
<evidence type="ECO:0000313" key="2">
    <source>
        <dbReference type="EMBL" id="ERM97783.1"/>
    </source>
</evidence>
<organism evidence="2 3">
    <name type="scientific">Amborella trichopoda</name>
    <dbReference type="NCBI Taxonomy" id="13333"/>
    <lineage>
        <taxon>Eukaryota</taxon>
        <taxon>Viridiplantae</taxon>
        <taxon>Streptophyta</taxon>
        <taxon>Embryophyta</taxon>
        <taxon>Tracheophyta</taxon>
        <taxon>Spermatophyta</taxon>
        <taxon>Magnoliopsida</taxon>
        <taxon>Amborellales</taxon>
        <taxon>Amborellaceae</taxon>
        <taxon>Amborella</taxon>
    </lineage>
</organism>
<dbReference type="HOGENOM" id="CLU_2124444_0_0_1"/>
<gene>
    <name evidence="2" type="ORF">AMTR_s00116p00105170</name>
</gene>